<dbReference type="InParanoid" id="A0A4S2MP37"/>
<proteinExistence type="predicted"/>
<dbReference type="AlphaFoldDB" id="A0A4S2MP37"/>
<gene>
    <name evidence="2" type="ORF">EX30DRAFT_342772</name>
</gene>
<dbReference type="EMBL" id="ML220136">
    <property type="protein sequence ID" value="TGZ78912.1"/>
    <property type="molecule type" value="Genomic_DNA"/>
</dbReference>
<keyword evidence="1" id="KW-0732">Signal</keyword>
<keyword evidence="3" id="KW-1185">Reference proteome</keyword>
<evidence type="ECO:0000313" key="3">
    <source>
        <dbReference type="Proteomes" id="UP000298138"/>
    </source>
</evidence>
<reference evidence="2 3" key="1">
    <citation type="submission" date="2019-04" db="EMBL/GenBank/DDBJ databases">
        <title>Comparative genomics and transcriptomics to analyze fruiting body development in filamentous ascomycetes.</title>
        <authorList>
            <consortium name="DOE Joint Genome Institute"/>
            <person name="Lutkenhaus R."/>
            <person name="Traeger S."/>
            <person name="Breuer J."/>
            <person name="Kuo A."/>
            <person name="Lipzen A."/>
            <person name="Pangilinan J."/>
            <person name="Dilworth D."/>
            <person name="Sandor L."/>
            <person name="Poggeler S."/>
            <person name="Barry K."/>
            <person name="Grigoriev I.V."/>
            <person name="Nowrousian M."/>
        </authorList>
    </citation>
    <scope>NUCLEOTIDE SEQUENCE [LARGE SCALE GENOMIC DNA]</scope>
    <source>
        <strain evidence="2 3">CBS 389.68</strain>
    </source>
</reference>
<sequence length="81" mass="8656">MCALLTLALTLTLSSSLTDAQRPETMPIEMQVPEKRPAAAVSKPASIINVAPHHVPVAAEYTKLQAGRGFDSELLVRGDMV</sequence>
<feature type="signal peptide" evidence="1">
    <location>
        <begin position="1"/>
        <end position="20"/>
    </location>
</feature>
<organism evidence="2 3">
    <name type="scientific">Ascodesmis nigricans</name>
    <dbReference type="NCBI Taxonomy" id="341454"/>
    <lineage>
        <taxon>Eukaryota</taxon>
        <taxon>Fungi</taxon>
        <taxon>Dikarya</taxon>
        <taxon>Ascomycota</taxon>
        <taxon>Pezizomycotina</taxon>
        <taxon>Pezizomycetes</taxon>
        <taxon>Pezizales</taxon>
        <taxon>Ascodesmidaceae</taxon>
        <taxon>Ascodesmis</taxon>
    </lineage>
</organism>
<name>A0A4S2MP37_9PEZI</name>
<evidence type="ECO:0000256" key="1">
    <source>
        <dbReference type="SAM" id="SignalP"/>
    </source>
</evidence>
<accession>A0A4S2MP37</accession>
<dbReference type="Proteomes" id="UP000298138">
    <property type="component" value="Unassembled WGS sequence"/>
</dbReference>
<feature type="chain" id="PRO_5020781880" evidence="1">
    <location>
        <begin position="21"/>
        <end position="81"/>
    </location>
</feature>
<protein>
    <submittedName>
        <fullName evidence="2">Uncharacterized protein</fullName>
    </submittedName>
</protein>
<evidence type="ECO:0000313" key="2">
    <source>
        <dbReference type="EMBL" id="TGZ78912.1"/>
    </source>
</evidence>